<evidence type="ECO:0000313" key="1">
    <source>
        <dbReference type="EMBL" id="KAB8196894.1"/>
    </source>
</evidence>
<sequence>MTATPPPSPETATDAATLMAALRRLKTWSGLSFRQLDRRAADAGDTLPYSTASTMLAKDRVPREELLAAFVRACGLDGDDLRPWLAARARIAVGDPAPVAHRRSPRRLLLAAAALAVALAAGAGLTTALHGDEQNVDVQISTTY</sequence>
<dbReference type="Proteomes" id="UP000312512">
    <property type="component" value="Unassembled WGS sequence"/>
</dbReference>
<evidence type="ECO:0000313" key="2">
    <source>
        <dbReference type="Proteomes" id="UP000312512"/>
    </source>
</evidence>
<keyword evidence="2" id="KW-1185">Reference proteome</keyword>
<proteinExistence type="predicted"/>
<dbReference type="OrthoDB" id="3406160at2"/>
<protein>
    <submittedName>
        <fullName evidence="1">Uncharacterized protein</fullName>
    </submittedName>
</protein>
<organism evidence="1 2">
    <name type="scientific">Nonomuraea phyllanthi</name>
    <dbReference type="NCBI Taxonomy" id="2219224"/>
    <lineage>
        <taxon>Bacteria</taxon>
        <taxon>Bacillati</taxon>
        <taxon>Actinomycetota</taxon>
        <taxon>Actinomycetes</taxon>
        <taxon>Streptosporangiales</taxon>
        <taxon>Streptosporangiaceae</taxon>
        <taxon>Nonomuraea</taxon>
    </lineage>
</organism>
<dbReference type="Pfam" id="PF13560">
    <property type="entry name" value="HTH_31"/>
    <property type="match status" value="1"/>
</dbReference>
<gene>
    <name evidence="1" type="ORF">FH608_008715</name>
</gene>
<accession>A0A5P9ZB52</accession>
<dbReference type="EMBL" id="VDLX02000002">
    <property type="protein sequence ID" value="KAB8196894.1"/>
    <property type="molecule type" value="Genomic_DNA"/>
</dbReference>
<comment type="caution">
    <text evidence="1">The sequence shown here is derived from an EMBL/GenBank/DDBJ whole genome shotgun (WGS) entry which is preliminary data.</text>
</comment>
<dbReference type="AlphaFoldDB" id="A0A5C4WUA5"/>
<reference evidence="1 2" key="1">
    <citation type="submission" date="2019-10" db="EMBL/GenBank/DDBJ databases">
        <title>Nonomuraea sp. nov., isolated from Phyllanthus amarus.</title>
        <authorList>
            <person name="Klykleung N."/>
            <person name="Tanasupawat S."/>
        </authorList>
    </citation>
    <scope>NUCLEOTIDE SEQUENCE [LARGE SCALE GENOMIC DNA]</scope>
    <source>
        <strain evidence="1 2">PA1-10</strain>
    </source>
</reference>
<accession>A0A5C4WUA5</accession>
<name>A0A5C4WUA5_9ACTN</name>